<evidence type="ECO:0000313" key="3">
    <source>
        <dbReference type="RefSeq" id="XP_060041102.1"/>
    </source>
</evidence>
<name>A0ABM3WWZ7_ERIEU</name>
<dbReference type="Pfam" id="PF15032">
    <property type="entry name" value="DUF4529"/>
    <property type="match status" value="1"/>
</dbReference>
<organism evidence="2 4">
    <name type="scientific">Erinaceus europaeus</name>
    <name type="common">Western European hedgehog</name>
    <dbReference type="NCBI Taxonomy" id="9365"/>
    <lineage>
        <taxon>Eukaryota</taxon>
        <taxon>Metazoa</taxon>
        <taxon>Chordata</taxon>
        <taxon>Craniata</taxon>
        <taxon>Vertebrata</taxon>
        <taxon>Euteleostomi</taxon>
        <taxon>Mammalia</taxon>
        <taxon>Eutheria</taxon>
        <taxon>Laurasiatheria</taxon>
        <taxon>Eulipotyphla</taxon>
        <taxon>Erinaceidae</taxon>
        <taxon>Erinaceinae</taxon>
        <taxon>Erinaceus</taxon>
    </lineage>
</organism>
<proteinExistence type="predicted"/>
<dbReference type="RefSeq" id="XP_060041102.1">
    <property type="nucleotide sequence ID" value="XM_060185119.1"/>
</dbReference>
<evidence type="ECO:0000313" key="2">
    <source>
        <dbReference type="Proteomes" id="UP001652624"/>
    </source>
</evidence>
<dbReference type="InterPro" id="IPR027836">
    <property type="entry name" value="DUF4529"/>
</dbReference>
<gene>
    <name evidence="3 4" type="primary">C2H16orf46</name>
</gene>
<reference evidence="2 3" key="1">
    <citation type="submission" date="2025-05" db="UniProtKB">
        <authorList>
            <consortium name="RefSeq"/>
        </authorList>
    </citation>
    <scope>NUCLEOTIDE SEQUENCE [LARGE SCALE GENOMIC DNA]</scope>
</reference>
<accession>A0ABM3WWZ7</accession>
<feature type="compositionally biased region" description="Basic and acidic residues" evidence="1">
    <location>
        <begin position="123"/>
        <end position="132"/>
    </location>
</feature>
<dbReference type="PANTHER" id="PTHR36869:SF1">
    <property type="entry name" value="CHROMOSOME 16 OPEN READING FRAME 46"/>
    <property type="match status" value="1"/>
</dbReference>
<feature type="compositionally biased region" description="Polar residues" evidence="1">
    <location>
        <begin position="134"/>
        <end position="145"/>
    </location>
</feature>
<dbReference type="RefSeq" id="XP_060041103.1">
    <property type="nucleotide sequence ID" value="XM_060185120.1"/>
</dbReference>
<keyword evidence="2" id="KW-1185">Reference proteome</keyword>
<dbReference type="PANTHER" id="PTHR36869">
    <property type="entry name" value="CHROMOSOME 16 OPEN READING FRAME 46"/>
    <property type="match status" value="1"/>
</dbReference>
<feature type="region of interest" description="Disordered" evidence="1">
    <location>
        <begin position="115"/>
        <end position="145"/>
    </location>
</feature>
<protein>
    <submittedName>
        <fullName evidence="3 4">Uncharacterized protein C16orf46 homolog</fullName>
    </submittedName>
</protein>
<evidence type="ECO:0000313" key="4">
    <source>
        <dbReference type="RefSeq" id="XP_060041103.1"/>
    </source>
</evidence>
<dbReference type="GeneID" id="103107826"/>
<sequence length="400" mass="44571">MDVCQKTDTELESSKNNEIQSTEEAELIYSCPDERSEKNHVCCLLSISDNTLEQDKKAEEFAIGTGWEEAVQGWGRTSSTACIWPRKKLKKTKRGESSSNCLLCIGLSQGVPEARSQVSGKLESGDPEKDKGIPSQTQGQPQGLTNASRDISKICFPTYSQGEKKSLQIKEFIWCMKDWDTPETVRGKDLRSSNRALDKGTSMADSLTSKALLVLPPLKTAAPKALDVLGKKSTNFLLQPEEKVLGVEKDECVSCTFALKSFEGKNEKRPIELAMHLKVNQMTPFPPLVAQLPLLADPDPKRCCLHWALLPERNLACPSHPQNLRYLTTLRLLQKHGTQNYRDKLKASQPRPPVINQKSIVPEAKQENEPQKLSTKLLTTPLLPSLSVSRVIPISTHRFL</sequence>
<dbReference type="Proteomes" id="UP001652624">
    <property type="component" value="Chromosome 2"/>
</dbReference>
<evidence type="ECO:0000256" key="1">
    <source>
        <dbReference type="SAM" id="MobiDB-lite"/>
    </source>
</evidence>